<name>A0A1D8EUC4_9CAUD</name>
<dbReference type="Proteomes" id="UP000224440">
    <property type="component" value="Segment"/>
</dbReference>
<reference evidence="2" key="1">
    <citation type="submission" date="2016-07" db="EMBL/GenBank/DDBJ databases">
        <authorList>
            <person name="Florea S."/>
            <person name="Webb J.S."/>
            <person name="Jaromczyk J."/>
            <person name="Schardl C.L."/>
        </authorList>
    </citation>
    <scope>NUCLEOTIDE SEQUENCE [LARGE SCALE GENOMIC DNA]</scope>
</reference>
<evidence type="ECO:0000313" key="2">
    <source>
        <dbReference type="Proteomes" id="UP000224440"/>
    </source>
</evidence>
<dbReference type="EMBL" id="KX620754">
    <property type="protein sequence ID" value="AOT24632.1"/>
    <property type="molecule type" value="Genomic_DNA"/>
</dbReference>
<dbReference type="GeneID" id="40072690"/>
<evidence type="ECO:0000313" key="1">
    <source>
        <dbReference type="EMBL" id="AOT24632.1"/>
    </source>
</evidence>
<protein>
    <submittedName>
        <fullName evidence="1">Uncharacterized protein</fullName>
    </submittedName>
</protein>
<keyword evidence="2" id="KW-1185">Reference proteome</keyword>
<dbReference type="KEGG" id="vg:40072690"/>
<sequence length="101" mass="10838">MSARQVIAFCLDCWEVHYGIPDSNGVYQRDSGSSNHWDHAVHVFGAPDDYPPPIRGVLVSLQAGLPISDGRADLFSLAIAVTALQPTNGREVAPPEPKEAA</sequence>
<accession>A0A1D8EUC4</accession>
<gene>
    <name evidence="1" type="primary">43</name>
    <name evidence="1" type="ORF">G4_43</name>
</gene>
<organism evidence="1 2">
    <name type="scientific">Propionibacterium phage G4</name>
    <dbReference type="NCBI Taxonomy" id="1897537"/>
    <lineage>
        <taxon>Viruses</taxon>
        <taxon>Duplodnaviria</taxon>
        <taxon>Heunggongvirae</taxon>
        <taxon>Uroviricota</taxon>
        <taxon>Caudoviricetes</taxon>
        <taxon>Doucettevirus</taxon>
        <taxon>Doucettevirus G4</taxon>
    </lineage>
</organism>
<proteinExistence type="predicted"/>
<dbReference type="RefSeq" id="YP_009597085.1">
    <property type="nucleotide sequence ID" value="NC_041895.1"/>
</dbReference>